<dbReference type="InterPro" id="IPR002139">
    <property type="entry name" value="Ribo/fructo_kinase"/>
</dbReference>
<feature type="binding site" evidence="9">
    <location>
        <begin position="15"/>
        <end position="17"/>
    </location>
    <ligand>
        <name>substrate</name>
    </ligand>
</feature>
<comment type="subunit">
    <text evidence="9">Homodimer.</text>
</comment>
<protein>
    <recommendedName>
        <fullName evidence="9">Ribokinase</fullName>
        <shortName evidence="9">RK</shortName>
        <ecNumber evidence="9">2.7.1.15</ecNumber>
    </recommendedName>
</protein>
<feature type="binding site" evidence="9">
    <location>
        <position position="325"/>
    </location>
    <ligand>
        <name>K(+)</name>
        <dbReference type="ChEBI" id="CHEBI:29103"/>
    </ligand>
</feature>
<dbReference type="UniPathway" id="UPA00916">
    <property type="reaction ID" value="UER00889"/>
</dbReference>
<keyword evidence="6 9" id="KW-0460">Magnesium</keyword>
<evidence type="ECO:0000256" key="9">
    <source>
        <dbReference type="HAMAP-Rule" id="MF_03215"/>
    </source>
</evidence>
<feature type="binding site" evidence="9">
    <location>
        <begin position="43"/>
        <end position="47"/>
    </location>
    <ligand>
        <name>substrate</name>
    </ligand>
</feature>
<keyword evidence="7 9" id="KW-0630">Potassium</keyword>
<dbReference type="PRINTS" id="PR00990">
    <property type="entry name" value="RIBOKINASE"/>
</dbReference>
<keyword evidence="2 9" id="KW-0479">Metal-binding</keyword>
<gene>
    <name evidence="11" type="ORF">K443DRAFT_674339</name>
</gene>
<feature type="domain" description="Carbohydrate kinase PfkB" evidence="10">
    <location>
        <begin position="9"/>
        <end position="333"/>
    </location>
</feature>
<keyword evidence="1 9" id="KW-0808">Transferase</keyword>
<feature type="binding site" evidence="9">
    <location>
        <position position="272"/>
    </location>
    <ligand>
        <name>K(+)</name>
        <dbReference type="ChEBI" id="CHEBI:29103"/>
    </ligand>
</feature>
<comment type="similarity">
    <text evidence="9">Belongs to the carbohydrate kinase PfkB family. Ribokinase subfamily.</text>
</comment>
<proteinExistence type="inferred from homology"/>
<comment type="cofactor">
    <cofactor evidence="9">
        <name>Mg(2+)</name>
        <dbReference type="ChEBI" id="CHEBI:18420"/>
    </cofactor>
    <text evidence="9">Requires a divalent cation, most likely magnesium in vivo, as an electrophilic catalyst to aid phosphoryl group transfer. It is the chelate of the metal and the nucleotide that is the actual substrate.</text>
</comment>
<dbReference type="GO" id="GO:0005737">
    <property type="term" value="C:cytoplasm"/>
    <property type="evidence" value="ECO:0007669"/>
    <property type="project" value="UniProtKB-SubCell"/>
</dbReference>
<comment type="caution">
    <text evidence="9">Lacks conserved residue(s) required for the propagation of feature annotation.</text>
</comment>
<feature type="binding site" evidence="9">
    <location>
        <position position="188"/>
    </location>
    <ligand>
        <name>ATP</name>
        <dbReference type="ChEBI" id="CHEBI:30616"/>
    </ligand>
</feature>
<feature type="binding site" evidence="9">
    <location>
        <position position="143"/>
    </location>
    <ligand>
        <name>substrate</name>
    </ligand>
</feature>
<evidence type="ECO:0000313" key="12">
    <source>
        <dbReference type="Proteomes" id="UP000054477"/>
    </source>
</evidence>
<comment type="catalytic activity">
    <reaction evidence="9">
        <text>D-ribose + ATP = D-ribose 5-phosphate + ADP + H(+)</text>
        <dbReference type="Rhea" id="RHEA:13697"/>
        <dbReference type="ChEBI" id="CHEBI:15378"/>
        <dbReference type="ChEBI" id="CHEBI:30616"/>
        <dbReference type="ChEBI" id="CHEBI:47013"/>
        <dbReference type="ChEBI" id="CHEBI:78346"/>
        <dbReference type="ChEBI" id="CHEBI:456216"/>
        <dbReference type="EC" id="2.7.1.15"/>
    </reaction>
</comment>
<evidence type="ECO:0000256" key="2">
    <source>
        <dbReference type="ARBA" id="ARBA00022723"/>
    </source>
</evidence>
<evidence type="ECO:0000256" key="7">
    <source>
        <dbReference type="ARBA" id="ARBA00022958"/>
    </source>
</evidence>
<feature type="binding site" evidence="9">
    <location>
        <position position="329"/>
    </location>
    <ligand>
        <name>K(+)</name>
        <dbReference type="ChEBI" id="CHEBI:29103"/>
    </ligand>
</feature>
<dbReference type="InterPro" id="IPR011611">
    <property type="entry name" value="PfkB_dom"/>
</dbReference>
<keyword evidence="3 9" id="KW-0547">Nucleotide-binding</keyword>
<dbReference type="GO" id="GO:0005524">
    <property type="term" value="F:ATP binding"/>
    <property type="evidence" value="ECO:0007669"/>
    <property type="project" value="UniProtKB-UniRule"/>
</dbReference>
<dbReference type="InterPro" id="IPR029056">
    <property type="entry name" value="Ribokinase-like"/>
</dbReference>
<dbReference type="GO" id="GO:0005634">
    <property type="term" value="C:nucleus"/>
    <property type="evidence" value="ECO:0007669"/>
    <property type="project" value="UniProtKB-SubCell"/>
</dbReference>
<name>A0A0C9X2J6_9AGAR</name>
<evidence type="ECO:0000256" key="6">
    <source>
        <dbReference type="ARBA" id="ARBA00022842"/>
    </source>
</evidence>
<accession>A0A0C9X2J6</accession>
<comment type="pathway">
    <text evidence="9">Carbohydrate metabolism; D-ribose degradation; D-ribose 5-phosphate from beta-D-ribopyranose: step 2/2.</text>
</comment>
<evidence type="ECO:0000256" key="5">
    <source>
        <dbReference type="ARBA" id="ARBA00022840"/>
    </source>
</evidence>
<feature type="binding site" evidence="9">
    <location>
        <begin position="233"/>
        <end position="238"/>
    </location>
    <ligand>
        <name>ATP</name>
        <dbReference type="ChEBI" id="CHEBI:30616"/>
    </ligand>
</feature>
<keyword evidence="9" id="KW-0539">Nucleus</keyword>
<feature type="binding site" evidence="9">
    <location>
        <position position="320"/>
    </location>
    <ligand>
        <name>K(+)</name>
        <dbReference type="ChEBI" id="CHEBI:29103"/>
    </ligand>
</feature>
<dbReference type="GO" id="GO:0019303">
    <property type="term" value="P:D-ribose catabolic process"/>
    <property type="evidence" value="ECO:0007669"/>
    <property type="project" value="UniProtKB-UniRule"/>
</dbReference>
<dbReference type="PANTHER" id="PTHR10584:SF166">
    <property type="entry name" value="RIBOKINASE"/>
    <property type="match status" value="1"/>
</dbReference>
<feature type="active site" description="Proton acceptor" evidence="9">
    <location>
        <position position="278"/>
    </location>
</feature>
<feature type="binding site" evidence="9">
    <location>
        <begin position="277"/>
        <end position="278"/>
    </location>
    <ligand>
        <name>ATP</name>
        <dbReference type="ChEBI" id="CHEBI:30616"/>
    </ligand>
</feature>
<dbReference type="Gene3D" id="3.40.1190.20">
    <property type="match status" value="1"/>
</dbReference>
<keyword evidence="4 9" id="KW-0418">Kinase</keyword>
<organism evidence="11 12">
    <name type="scientific">Laccaria amethystina LaAM-08-1</name>
    <dbReference type="NCBI Taxonomy" id="1095629"/>
    <lineage>
        <taxon>Eukaryota</taxon>
        <taxon>Fungi</taxon>
        <taxon>Dikarya</taxon>
        <taxon>Basidiomycota</taxon>
        <taxon>Agaricomycotina</taxon>
        <taxon>Agaricomycetes</taxon>
        <taxon>Agaricomycetidae</taxon>
        <taxon>Agaricales</taxon>
        <taxon>Agaricineae</taxon>
        <taxon>Hydnangiaceae</taxon>
        <taxon>Laccaria</taxon>
    </lineage>
</organism>
<dbReference type="EC" id="2.7.1.15" evidence="9"/>
<keyword evidence="8 9" id="KW-0119">Carbohydrate metabolism</keyword>
<dbReference type="InterPro" id="IPR011877">
    <property type="entry name" value="Ribokinase"/>
</dbReference>
<keyword evidence="12" id="KW-1185">Reference proteome</keyword>
<dbReference type="HOGENOM" id="CLU_027634_2_1_1"/>
<evidence type="ECO:0000256" key="4">
    <source>
        <dbReference type="ARBA" id="ARBA00022777"/>
    </source>
</evidence>
<reference evidence="12" key="2">
    <citation type="submission" date="2015-01" db="EMBL/GenBank/DDBJ databases">
        <title>Evolutionary Origins and Diversification of the Mycorrhizal Mutualists.</title>
        <authorList>
            <consortium name="DOE Joint Genome Institute"/>
            <consortium name="Mycorrhizal Genomics Consortium"/>
            <person name="Kohler A."/>
            <person name="Kuo A."/>
            <person name="Nagy L.G."/>
            <person name="Floudas D."/>
            <person name="Copeland A."/>
            <person name="Barry K.W."/>
            <person name="Cichocki N."/>
            <person name="Veneault-Fourrey C."/>
            <person name="LaButti K."/>
            <person name="Lindquist E.A."/>
            <person name="Lipzen A."/>
            <person name="Lundell T."/>
            <person name="Morin E."/>
            <person name="Murat C."/>
            <person name="Riley R."/>
            <person name="Ohm R."/>
            <person name="Sun H."/>
            <person name="Tunlid A."/>
            <person name="Henrissat B."/>
            <person name="Grigoriev I.V."/>
            <person name="Hibbett D.S."/>
            <person name="Martin F."/>
        </authorList>
    </citation>
    <scope>NUCLEOTIDE SEQUENCE [LARGE SCALE GENOMIC DNA]</scope>
    <source>
        <strain evidence="12">LaAM-08-1</strain>
    </source>
</reference>
<dbReference type="STRING" id="1095629.A0A0C9X2J6"/>
<sequence length="346" mass="37770">MAQRGCKCTVRGSINHDEYFHVERIVRPGETISSKAHESQVGGKGANQAVAIARAGGIAYFYGTVGRDGIWVTDKMKHYGIDVGGIIVSDDPTGRAIIQVAADGENSIVLFPGANHSELHEKQFMQESQGFFPETSHLLLQNEIHPRSMVYALDNARNATVVYNPSPLPSDQELSHFPWNKIDWLIVNEAEAAGICRSLDRSRANTTATMSTRELVFLLSAHPSFATTNIICTLGGDGVLAFVPTFHRPKTAHEAPSFMHLQAAKLQGEVRDTTGAGDCFTGYFVQGLMEFGPYAKVGKTIREQEIARILKMCVYAAGMCVEKRGTIESIPTRAQVEARMSVSPQG</sequence>
<feature type="binding site" evidence="9">
    <location>
        <position position="274"/>
    </location>
    <ligand>
        <name>K(+)</name>
        <dbReference type="ChEBI" id="CHEBI:29103"/>
    </ligand>
</feature>
<dbReference type="SUPFAM" id="SSF53613">
    <property type="entry name" value="Ribokinase-like"/>
    <property type="match status" value="1"/>
</dbReference>
<keyword evidence="5 9" id="KW-0067">ATP-binding</keyword>
<evidence type="ECO:0000259" key="10">
    <source>
        <dbReference type="Pfam" id="PF00294"/>
    </source>
</evidence>
<reference evidence="11 12" key="1">
    <citation type="submission" date="2014-04" db="EMBL/GenBank/DDBJ databases">
        <authorList>
            <consortium name="DOE Joint Genome Institute"/>
            <person name="Kuo A."/>
            <person name="Kohler A."/>
            <person name="Nagy L.G."/>
            <person name="Floudas D."/>
            <person name="Copeland A."/>
            <person name="Barry K.W."/>
            <person name="Cichocki N."/>
            <person name="Veneault-Fourrey C."/>
            <person name="LaButti K."/>
            <person name="Lindquist E.A."/>
            <person name="Lipzen A."/>
            <person name="Lundell T."/>
            <person name="Morin E."/>
            <person name="Murat C."/>
            <person name="Sun H."/>
            <person name="Tunlid A."/>
            <person name="Henrissat B."/>
            <person name="Grigoriev I.V."/>
            <person name="Hibbett D.S."/>
            <person name="Martin F."/>
            <person name="Nordberg H.P."/>
            <person name="Cantor M.N."/>
            <person name="Hua S.X."/>
        </authorList>
    </citation>
    <scope>NUCLEOTIDE SEQUENCE [LARGE SCALE GENOMIC DNA]</scope>
    <source>
        <strain evidence="11 12">LaAM-08-1</strain>
    </source>
</reference>
<dbReference type="Proteomes" id="UP000054477">
    <property type="component" value="Unassembled WGS sequence"/>
</dbReference>
<dbReference type="GO" id="GO:0004747">
    <property type="term" value="F:ribokinase activity"/>
    <property type="evidence" value="ECO:0007669"/>
    <property type="project" value="UniProtKB-UniRule"/>
</dbReference>
<dbReference type="CDD" id="cd01174">
    <property type="entry name" value="ribokinase"/>
    <property type="match status" value="1"/>
</dbReference>
<evidence type="ECO:0000256" key="1">
    <source>
        <dbReference type="ARBA" id="ARBA00022679"/>
    </source>
</evidence>
<dbReference type="Pfam" id="PF00294">
    <property type="entry name" value="PfkB"/>
    <property type="match status" value="1"/>
</dbReference>
<evidence type="ECO:0000256" key="8">
    <source>
        <dbReference type="ARBA" id="ARBA00023277"/>
    </source>
</evidence>
<dbReference type="PANTHER" id="PTHR10584">
    <property type="entry name" value="SUGAR KINASE"/>
    <property type="match status" value="1"/>
</dbReference>
<feature type="binding site" evidence="9">
    <location>
        <position position="323"/>
    </location>
    <ligand>
        <name>K(+)</name>
        <dbReference type="ChEBI" id="CHEBI:29103"/>
    </ligand>
</feature>
<comment type="function">
    <text evidence="9">Catalyzes the phosphorylation of ribose at O-5 in a reaction requiring ATP and magnesium. The resulting D-ribose-5-phosphate can then be used either for sythesis of nucleotides, histidine, and tryptophan, or as a component of the pentose phosphate pathway.</text>
</comment>
<evidence type="ECO:0000256" key="3">
    <source>
        <dbReference type="ARBA" id="ARBA00022741"/>
    </source>
</evidence>
<keyword evidence="9" id="KW-0963">Cytoplasm</keyword>
<dbReference type="GO" id="GO:0046872">
    <property type="term" value="F:metal ion binding"/>
    <property type="evidence" value="ECO:0007669"/>
    <property type="project" value="UniProtKB-KW"/>
</dbReference>
<evidence type="ECO:0000313" key="11">
    <source>
        <dbReference type="EMBL" id="KIK06355.1"/>
    </source>
</evidence>
<dbReference type="OrthoDB" id="415590at2759"/>
<dbReference type="AlphaFoldDB" id="A0A0C9X2J6"/>
<comment type="activity regulation">
    <text evidence="9">Activated by a monovalent cation that binds near, but not in, the active site. The most likely occupant of the site in vivo is potassium. Ion binding induces a conformational change that may alter substrate affinity.</text>
</comment>
<dbReference type="EMBL" id="KN838553">
    <property type="protein sequence ID" value="KIK06355.1"/>
    <property type="molecule type" value="Genomic_DNA"/>
</dbReference>
<feature type="binding site" evidence="9">
    <location>
        <position position="278"/>
    </location>
    <ligand>
        <name>substrate</name>
    </ligand>
</feature>
<dbReference type="HAMAP" id="MF_01987">
    <property type="entry name" value="Ribokinase"/>
    <property type="match status" value="1"/>
</dbReference>
<comment type="subcellular location">
    <subcellularLocation>
        <location evidence="9">Cytoplasm</location>
    </subcellularLocation>
    <subcellularLocation>
        <location evidence="9">Nucleus</location>
    </subcellularLocation>
</comment>